<organism evidence="1">
    <name type="scientific">bioreactor metagenome</name>
    <dbReference type="NCBI Taxonomy" id="1076179"/>
    <lineage>
        <taxon>unclassified sequences</taxon>
        <taxon>metagenomes</taxon>
        <taxon>ecological metagenomes</taxon>
    </lineage>
</organism>
<comment type="caution">
    <text evidence="1">The sequence shown here is derived from an EMBL/GenBank/DDBJ whole genome shotgun (WGS) entry which is preliminary data.</text>
</comment>
<sequence>MPGARMFRMVTMMLIAPMMELAPMMCMAKMLVSMDGPICSVSGAYSVQPAAGAPPGMKNEPTSMMPAGISSQKLKLFMRANAMSDAPICSGSIQFAKPTKAGMMAPNTMISPCMVVSWLNSSGLTICRPGSNSSARISMARMPPTISMVKENSRYIVPMSL</sequence>
<gene>
    <name evidence="1" type="ORF">SDC9_154690</name>
</gene>
<dbReference type="EMBL" id="VSSQ01053396">
    <property type="protein sequence ID" value="MPN07420.1"/>
    <property type="molecule type" value="Genomic_DNA"/>
</dbReference>
<dbReference type="AlphaFoldDB" id="A0A645F0Z1"/>
<protein>
    <submittedName>
        <fullName evidence="1">Uncharacterized protein</fullName>
    </submittedName>
</protein>
<reference evidence="1" key="1">
    <citation type="submission" date="2019-08" db="EMBL/GenBank/DDBJ databases">
        <authorList>
            <person name="Kucharzyk K."/>
            <person name="Murdoch R.W."/>
            <person name="Higgins S."/>
            <person name="Loffler F."/>
        </authorList>
    </citation>
    <scope>NUCLEOTIDE SEQUENCE</scope>
</reference>
<evidence type="ECO:0000313" key="1">
    <source>
        <dbReference type="EMBL" id="MPN07420.1"/>
    </source>
</evidence>
<name>A0A645F0Z1_9ZZZZ</name>
<accession>A0A645F0Z1</accession>
<proteinExistence type="predicted"/>